<accession>A0ABD4TL38</accession>
<dbReference type="Proteomes" id="UP001524383">
    <property type="component" value="Unassembled WGS sequence"/>
</dbReference>
<keyword evidence="2" id="KW-1185">Reference proteome</keyword>
<sequence>MDTISIGTPRHGEESRAAHRAFLCGENPILLLEDLDLSSEKLLDGAFTLRLYPIVYDELDGVPVIAVADIMGNEYHSSKF</sequence>
<protein>
    <submittedName>
        <fullName evidence="1">Uncharacterized protein</fullName>
    </submittedName>
</protein>
<proteinExistence type="predicted"/>
<dbReference type="AlphaFoldDB" id="A0ABD4TL38"/>
<comment type="caution">
    <text evidence="1">The sequence shown here is derived from an EMBL/GenBank/DDBJ whole genome shotgun (WGS) entry which is preliminary data.</text>
</comment>
<dbReference type="SUPFAM" id="SSF102198">
    <property type="entry name" value="Putative cyclase"/>
    <property type="match status" value="1"/>
</dbReference>
<dbReference type="RefSeq" id="WP_255332395.1">
    <property type="nucleotide sequence ID" value="NZ_VOTZ01000009.1"/>
</dbReference>
<gene>
    <name evidence="1" type="ORF">FTO68_05565</name>
</gene>
<name>A0ABD4TL38_9EURY</name>
<evidence type="ECO:0000313" key="1">
    <source>
        <dbReference type="EMBL" id="MCQ1538454.1"/>
    </source>
</evidence>
<reference evidence="1 2" key="1">
    <citation type="submission" date="2019-08" db="EMBL/GenBank/DDBJ databases">
        <authorList>
            <person name="Chen S.-C."/>
            <person name="Lai M.-C."/>
            <person name="You Y.-T."/>
        </authorList>
    </citation>
    <scope>NUCLEOTIDE SEQUENCE [LARGE SCALE GENOMIC DNA]</scope>
    <source>
        <strain evidence="1 2">P2F9704a</strain>
    </source>
</reference>
<dbReference type="Gene3D" id="3.50.30.50">
    <property type="entry name" value="Putative cyclase"/>
    <property type="match status" value="1"/>
</dbReference>
<dbReference type="EMBL" id="VOTZ01000009">
    <property type="protein sequence ID" value="MCQ1538454.1"/>
    <property type="molecule type" value="Genomic_DNA"/>
</dbReference>
<dbReference type="InterPro" id="IPR037175">
    <property type="entry name" value="KFase_sf"/>
</dbReference>
<evidence type="ECO:0000313" key="2">
    <source>
        <dbReference type="Proteomes" id="UP001524383"/>
    </source>
</evidence>
<organism evidence="1 2">
    <name type="scientific">Methanocalculus taiwanensis</name>
    <dbReference type="NCBI Taxonomy" id="106207"/>
    <lineage>
        <taxon>Archaea</taxon>
        <taxon>Methanobacteriati</taxon>
        <taxon>Methanobacteriota</taxon>
        <taxon>Stenosarchaea group</taxon>
        <taxon>Methanomicrobia</taxon>
        <taxon>Methanomicrobiales</taxon>
        <taxon>Methanocalculaceae</taxon>
        <taxon>Methanocalculus</taxon>
    </lineage>
</organism>